<feature type="transmembrane region" description="Helical" evidence="6">
    <location>
        <begin position="436"/>
        <end position="457"/>
    </location>
</feature>
<dbReference type="KEGG" id="nko:Niako_0776"/>
<keyword evidence="5 6" id="KW-0472">Membrane</keyword>
<keyword evidence="2" id="KW-1003">Cell membrane</keyword>
<dbReference type="InterPro" id="IPR003838">
    <property type="entry name" value="ABC3_permease_C"/>
</dbReference>
<evidence type="ECO:0000259" key="8">
    <source>
        <dbReference type="Pfam" id="PF12704"/>
    </source>
</evidence>
<dbReference type="EMBL" id="CP003178">
    <property type="protein sequence ID" value="AEV97158.1"/>
    <property type="molecule type" value="Genomic_DNA"/>
</dbReference>
<sequence>MINFLKVAIRNLTRNKTFTGINILGLALGTVCCLYIIMYVNDQYSYDRQHKSAANIYRINTLLTLQGGTPINNGSCSPPIAPTLKKDFPEVEQFTRIVHTGRLGAKQHLLQYGEKSIFETDAVYADSTFFDVFNYHFVYGNAIKTLDDPYCVVLLQPTAIKLFGNTDPVGKTISINNDYGKHDFKVTAVIDESLGHSHIKANLLMSMNSGGMGGFTYTNNEWAAYNYAASYIRLRPSANAMALDQKLPAFLNKYGADRLKQMGMSKQLHLQPLTSIHTTGGYKSEMSEPVDSSFLHLLLLIAVLIQVIACINFMNLSTAHAAKRAKEVGVRKVIGAQIKNLVTQFLGESLLLSCCGVVLALPLLVLLLPYFNQLTNADIRLSFFSSVSFWLLLTGIMLVSGLLSGSFPAFYLSAFKPIKVLKGNFTNRLSAAGVRRVLVVFQFVLSILLISGIIVIYSQLNFIKNKDVGFNQNQQIILNFYTGDAQDRIPALCDQLRTLSEVKAVSQADNYPSQEVTRDWLFYLEGSNGETGKDISMVNTDEHYAKALGMTIIGGRDFREGDSGRVLLNETGARSLGLNAETAPGKRIYPQHEANEPVMYFEIAGVTKDVNYNSLHDGIKPLMLRYNMRQARANVIINVTSSNYSALLGKIGSIWKQHLPAIPFTYSFLNDDVQKLYEAEINLSATINLFTLMAIFISGMGLFGLSAFSAEQRTKEIGVRKVLGASVLHVSSLLSKDFLKLTLIAFIIATPIAWWLMNQWLQSFSYRINISWWMFALAGSLAMLFTVCVVSVQAIKAALANPVKSLRAE</sequence>
<gene>
    <name evidence="9" type="ordered locus">Niako_0776</name>
</gene>
<dbReference type="RefSeq" id="WP_014217072.1">
    <property type="nucleotide sequence ID" value="NC_016609.1"/>
</dbReference>
<dbReference type="PANTHER" id="PTHR30572:SF18">
    <property type="entry name" value="ABC-TYPE MACROLIDE FAMILY EXPORT SYSTEM PERMEASE COMPONENT 2"/>
    <property type="match status" value="1"/>
</dbReference>
<feature type="transmembrane region" description="Helical" evidence="6">
    <location>
        <begin position="294"/>
        <end position="316"/>
    </location>
</feature>
<dbReference type="GO" id="GO:0005886">
    <property type="term" value="C:plasma membrane"/>
    <property type="evidence" value="ECO:0007669"/>
    <property type="project" value="UniProtKB-SubCell"/>
</dbReference>
<dbReference type="PATRIC" id="fig|700598.3.peg.796"/>
<dbReference type="HOGENOM" id="CLU_008713_1_0_10"/>
<dbReference type="Pfam" id="PF02687">
    <property type="entry name" value="FtsX"/>
    <property type="match status" value="2"/>
</dbReference>
<feature type="transmembrane region" description="Helical" evidence="6">
    <location>
        <begin position="689"/>
        <end position="710"/>
    </location>
</feature>
<name>G8TCU9_NIAKG</name>
<dbReference type="STRING" id="700598.Niako_0776"/>
<dbReference type="Proteomes" id="UP000005438">
    <property type="component" value="Chromosome"/>
</dbReference>
<evidence type="ECO:0000256" key="5">
    <source>
        <dbReference type="ARBA" id="ARBA00023136"/>
    </source>
</evidence>
<evidence type="ECO:0000313" key="9">
    <source>
        <dbReference type="EMBL" id="AEV97158.1"/>
    </source>
</evidence>
<protein>
    <recommendedName>
        <fullName evidence="11">ABC3 transporter permease protein domain-containing protein</fullName>
    </recommendedName>
</protein>
<feature type="transmembrane region" description="Helical" evidence="6">
    <location>
        <begin position="391"/>
        <end position="415"/>
    </location>
</feature>
<dbReference type="InterPro" id="IPR025857">
    <property type="entry name" value="MacB_PCD"/>
</dbReference>
<accession>G8TCU9</accession>
<comment type="subcellular location">
    <subcellularLocation>
        <location evidence="1">Cell membrane</location>
        <topology evidence="1">Multi-pass membrane protein</topology>
    </subcellularLocation>
</comment>
<feature type="transmembrane region" description="Helical" evidence="6">
    <location>
        <begin position="738"/>
        <end position="757"/>
    </location>
</feature>
<dbReference type="OrthoDB" id="5933722at2"/>
<evidence type="ECO:0000256" key="2">
    <source>
        <dbReference type="ARBA" id="ARBA00022475"/>
    </source>
</evidence>
<evidence type="ECO:0000256" key="6">
    <source>
        <dbReference type="SAM" id="Phobius"/>
    </source>
</evidence>
<feature type="transmembrane region" description="Helical" evidence="6">
    <location>
        <begin position="349"/>
        <end position="371"/>
    </location>
</feature>
<evidence type="ECO:0000256" key="1">
    <source>
        <dbReference type="ARBA" id="ARBA00004651"/>
    </source>
</evidence>
<evidence type="ECO:0000259" key="7">
    <source>
        <dbReference type="Pfam" id="PF02687"/>
    </source>
</evidence>
<evidence type="ECO:0008006" key="11">
    <source>
        <dbReference type="Google" id="ProtNLM"/>
    </source>
</evidence>
<dbReference type="eggNOG" id="COG0577">
    <property type="taxonomic scope" value="Bacteria"/>
</dbReference>
<evidence type="ECO:0000256" key="3">
    <source>
        <dbReference type="ARBA" id="ARBA00022692"/>
    </source>
</evidence>
<dbReference type="GO" id="GO:0022857">
    <property type="term" value="F:transmembrane transporter activity"/>
    <property type="evidence" value="ECO:0007669"/>
    <property type="project" value="TreeGrafter"/>
</dbReference>
<keyword evidence="3 6" id="KW-0812">Transmembrane</keyword>
<reference evidence="9 10" key="1">
    <citation type="submission" date="2011-12" db="EMBL/GenBank/DDBJ databases">
        <title>The complete genome of Niastella koreensis GR20-10.</title>
        <authorList>
            <consortium name="US DOE Joint Genome Institute (JGI-PGF)"/>
            <person name="Lucas S."/>
            <person name="Han J."/>
            <person name="Lapidus A."/>
            <person name="Bruce D."/>
            <person name="Goodwin L."/>
            <person name="Pitluck S."/>
            <person name="Peters L."/>
            <person name="Kyrpides N."/>
            <person name="Mavromatis K."/>
            <person name="Ivanova N."/>
            <person name="Mikhailova N."/>
            <person name="Davenport K."/>
            <person name="Saunders E."/>
            <person name="Detter J.C."/>
            <person name="Tapia R."/>
            <person name="Han C."/>
            <person name="Land M."/>
            <person name="Hauser L."/>
            <person name="Markowitz V."/>
            <person name="Cheng J.-F."/>
            <person name="Hugenholtz P."/>
            <person name="Woyke T."/>
            <person name="Wu D."/>
            <person name="Tindall B."/>
            <person name="Pomrenke H."/>
            <person name="Brambilla E."/>
            <person name="Klenk H.-P."/>
            <person name="Eisen J.A."/>
        </authorList>
    </citation>
    <scope>NUCLEOTIDE SEQUENCE [LARGE SCALE GENOMIC DNA]</scope>
    <source>
        <strain evidence="10">DSM 17620 / KACC 11465 / NBRC 106392 / GR20-10</strain>
    </source>
</reference>
<dbReference type="AlphaFoldDB" id="G8TCU9"/>
<dbReference type="PANTHER" id="PTHR30572">
    <property type="entry name" value="MEMBRANE COMPONENT OF TRANSPORTER-RELATED"/>
    <property type="match status" value="1"/>
</dbReference>
<dbReference type="Pfam" id="PF12704">
    <property type="entry name" value="MacB_PCD"/>
    <property type="match status" value="1"/>
</dbReference>
<evidence type="ECO:0000256" key="4">
    <source>
        <dbReference type="ARBA" id="ARBA00022989"/>
    </source>
</evidence>
<keyword evidence="4 6" id="KW-1133">Transmembrane helix</keyword>
<organism evidence="9 10">
    <name type="scientific">Niastella koreensis (strain DSM 17620 / KACC 11465 / NBRC 106392 / GR20-10)</name>
    <dbReference type="NCBI Taxonomy" id="700598"/>
    <lineage>
        <taxon>Bacteria</taxon>
        <taxon>Pseudomonadati</taxon>
        <taxon>Bacteroidota</taxon>
        <taxon>Chitinophagia</taxon>
        <taxon>Chitinophagales</taxon>
        <taxon>Chitinophagaceae</taxon>
        <taxon>Niastella</taxon>
    </lineage>
</organism>
<feature type="transmembrane region" description="Helical" evidence="6">
    <location>
        <begin position="21"/>
        <end position="40"/>
    </location>
</feature>
<proteinExistence type="predicted"/>
<feature type="domain" description="MacB-like periplasmic core" evidence="8">
    <location>
        <begin position="19"/>
        <end position="247"/>
    </location>
</feature>
<feature type="domain" description="ABC3 transporter permease C-terminal" evidence="7">
    <location>
        <begin position="689"/>
        <end position="798"/>
    </location>
</feature>
<feature type="domain" description="ABC3 transporter permease C-terminal" evidence="7">
    <location>
        <begin position="300"/>
        <end position="413"/>
    </location>
</feature>
<feature type="transmembrane region" description="Helical" evidence="6">
    <location>
        <begin position="772"/>
        <end position="795"/>
    </location>
</feature>
<dbReference type="InterPro" id="IPR050250">
    <property type="entry name" value="Macrolide_Exporter_MacB"/>
</dbReference>
<evidence type="ECO:0000313" key="10">
    <source>
        <dbReference type="Proteomes" id="UP000005438"/>
    </source>
</evidence>